<name>A0A830HAQ0_9CHLO</name>
<feature type="region of interest" description="Disordered" evidence="1">
    <location>
        <begin position="112"/>
        <end position="153"/>
    </location>
</feature>
<dbReference type="Proteomes" id="UP000660262">
    <property type="component" value="Unassembled WGS sequence"/>
</dbReference>
<protein>
    <submittedName>
        <fullName evidence="2">Uncharacterized protein</fullName>
    </submittedName>
</protein>
<evidence type="ECO:0000256" key="1">
    <source>
        <dbReference type="SAM" id="MobiDB-lite"/>
    </source>
</evidence>
<dbReference type="OrthoDB" id="549092at2759"/>
<sequence>MSCYPQALREANINPGSEARAGLQNLTNTAYPYGMNHGGASAVQGMMMQGGLPSHTNNNTSQSGAHAAFAAAYDTSGPTPNVYASVENAHMPTHASMPAQTNAPHVVSLGASSEQHYHHHHHHAQQQQQQQQQPPPPPPPPPNATTPHAAMTTSHSGAYVRAFDDTSGQPLLADSSILEELRRNGHVIVDLMDAYRSKLSAMQNKINGSLMAKRDRILRQLARVQAKKDEVTYHRQATERARTAALQEHVESLRSAERLKLLLLARDHEELSRDVDHIQRFIAEVASCSSTNDPVHFLTQFRALDDACERLCAKPFKEGEIAVDVKADGGASIAPPNLSTNAPASSAQQPQPPMDAAEELKDLQQRHAALKRLLAAKDEMIWHLLDERKGRGAVTDALLDEANGRLDGMHRTCVDLYAAATELKAKVTGVVGEVPAMPEAPKHIKRPPPAAPPPALAALLADAGNGA</sequence>
<feature type="region of interest" description="Disordered" evidence="1">
    <location>
        <begin position="333"/>
        <end position="354"/>
    </location>
</feature>
<evidence type="ECO:0000313" key="2">
    <source>
        <dbReference type="EMBL" id="GHP04055.1"/>
    </source>
</evidence>
<dbReference type="AlphaFoldDB" id="A0A830HAQ0"/>
<feature type="compositionally biased region" description="Pro residues" evidence="1">
    <location>
        <begin position="133"/>
        <end position="144"/>
    </location>
</feature>
<organism evidence="2 3">
    <name type="scientific">Pycnococcus provasolii</name>
    <dbReference type="NCBI Taxonomy" id="41880"/>
    <lineage>
        <taxon>Eukaryota</taxon>
        <taxon>Viridiplantae</taxon>
        <taxon>Chlorophyta</taxon>
        <taxon>Pseudoscourfieldiophyceae</taxon>
        <taxon>Pseudoscourfieldiales</taxon>
        <taxon>Pycnococcaceae</taxon>
        <taxon>Pycnococcus</taxon>
    </lineage>
</organism>
<accession>A0A830HAQ0</accession>
<dbReference type="PANTHER" id="PTHR48125">
    <property type="entry name" value="LP07818P1"/>
    <property type="match status" value="1"/>
</dbReference>
<keyword evidence="3" id="KW-1185">Reference proteome</keyword>
<proteinExistence type="predicted"/>
<comment type="caution">
    <text evidence="2">The sequence shown here is derived from an EMBL/GenBank/DDBJ whole genome shotgun (WGS) entry which is preliminary data.</text>
</comment>
<reference evidence="2" key="1">
    <citation type="submission" date="2020-10" db="EMBL/GenBank/DDBJ databases">
        <title>Unveiling of a novel bifunctional photoreceptor, Dualchrome1, isolated from a cosmopolitan green alga.</title>
        <authorList>
            <person name="Suzuki S."/>
            <person name="Kawachi M."/>
        </authorList>
    </citation>
    <scope>NUCLEOTIDE SEQUENCE</scope>
    <source>
        <strain evidence="2">NIES 2893</strain>
    </source>
</reference>
<evidence type="ECO:0000313" key="3">
    <source>
        <dbReference type="Proteomes" id="UP000660262"/>
    </source>
</evidence>
<gene>
    <name evidence="2" type="ORF">PPROV_000280900</name>
</gene>
<dbReference type="EMBL" id="BNJQ01000006">
    <property type="protein sequence ID" value="GHP04055.1"/>
    <property type="molecule type" value="Genomic_DNA"/>
</dbReference>
<dbReference type="PANTHER" id="PTHR48125:SF12">
    <property type="entry name" value="AT HOOK TRANSCRIPTION FACTOR FAMILY-RELATED"/>
    <property type="match status" value="1"/>
</dbReference>